<dbReference type="Proteomes" id="UP000238479">
    <property type="component" value="Chromosome 7"/>
</dbReference>
<protein>
    <submittedName>
        <fullName evidence="1">Uncharacterized protein</fullName>
    </submittedName>
</protein>
<accession>A0A2P6PBV7</accession>
<evidence type="ECO:0000313" key="1">
    <source>
        <dbReference type="EMBL" id="PRQ19413.1"/>
    </source>
</evidence>
<organism evidence="1 2">
    <name type="scientific">Rosa chinensis</name>
    <name type="common">China rose</name>
    <dbReference type="NCBI Taxonomy" id="74649"/>
    <lineage>
        <taxon>Eukaryota</taxon>
        <taxon>Viridiplantae</taxon>
        <taxon>Streptophyta</taxon>
        <taxon>Embryophyta</taxon>
        <taxon>Tracheophyta</taxon>
        <taxon>Spermatophyta</taxon>
        <taxon>Magnoliopsida</taxon>
        <taxon>eudicotyledons</taxon>
        <taxon>Gunneridae</taxon>
        <taxon>Pentapetalae</taxon>
        <taxon>rosids</taxon>
        <taxon>fabids</taxon>
        <taxon>Rosales</taxon>
        <taxon>Rosaceae</taxon>
        <taxon>Rosoideae</taxon>
        <taxon>Rosoideae incertae sedis</taxon>
        <taxon>Rosa</taxon>
    </lineage>
</organism>
<sequence>MLHFKVDQVTGQLLIISNVNYKLVTKSLSIACHLPSHRYIHITGYVTLHVADHVTVIQKSLTKSHCMSLTYFEIFKSLLYQGHWPCNYYKNKSQ</sequence>
<comment type="caution">
    <text evidence="1">The sequence shown here is derived from an EMBL/GenBank/DDBJ whole genome shotgun (WGS) entry which is preliminary data.</text>
</comment>
<keyword evidence="2" id="KW-1185">Reference proteome</keyword>
<proteinExistence type="predicted"/>
<dbReference type="EMBL" id="PDCK01000045">
    <property type="protein sequence ID" value="PRQ19413.1"/>
    <property type="molecule type" value="Genomic_DNA"/>
</dbReference>
<dbReference type="Gramene" id="PRQ19413">
    <property type="protein sequence ID" value="PRQ19413"/>
    <property type="gene ID" value="RchiOBHm_Chr7g0216931"/>
</dbReference>
<name>A0A2P6PBV7_ROSCH</name>
<dbReference type="AlphaFoldDB" id="A0A2P6PBV7"/>
<evidence type="ECO:0000313" key="2">
    <source>
        <dbReference type="Proteomes" id="UP000238479"/>
    </source>
</evidence>
<gene>
    <name evidence="1" type="ORF">RchiOBHm_Chr7g0216931</name>
</gene>
<reference evidence="1 2" key="1">
    <citation type="journal article" date="2018" name="Nat. Genet.">
        <title>The Rosa genome provides new insights in the design of modern roses.</title>
        <authorList>
            <person name="Bendahmane M."/>
        </authorList>
    </citation>
    <scope>NUCLEOTIDE SEQUENCE [LARGE SCALE GENOMIC DNA]</scope>
    <source>
        <strain evidence="2">cv. Old Blush</strain>
    </source>
</reference>